<dbReference type="SMART" id="SM01381">
    <property type="entry name" value="7TM_GPCR_Srsx"/>
    <property type="match status" value="1"/>
</dbReference>
<dbReference type="GO" id="GO:0016020">
    <property type="term" value="C:membrane"/>
    <property type="evidence" value="ECO:0007669"/>
    <property type="project" value="UniProtKB-SubCell"/>
</dbReference>
<evidence type="ECO:0000256" key="2">
    <source>
        <dbReference type="ARBA" id="ARBA00022692"/>
    </source>
</evidence>
<feature type="domain" description="G-protein coupled receptors family 1 profile" evidence="6">
    <location>
        <begin position="26"/>
        <end position="197"/>
    </location>
</feature>
<dbReference type="Pfam" id="PF10320">
    <property type="entry name" value="7TM_GPCR_Srsx"/>
    <property type="match status" value="1"/>
</dbReference>
<evidence type="ECO:0000256" key="3">
    <source>
        <dbReference type="ARBA" id="ARBA00022989"/>
    </source>
</evidence>
<feature type="transmembrane region" description="Helical" evidence="5">
    <location>
        <begin position="83"/>
        <end position="110"/>
    </location>
</feature>
<dbReference type="Gene3D" id="1.20.1070.10">
    <property type="entry name" value="Rhodopsin 7-helix transmembrane proteins"/>
    <property type="match status" value="1"/>
</dbReference>
<feature type="transmembrane region" description="Helical" evidence="5">
    <location>
        <begin position="7"/>
        <end position="26"/>
    </location>
</feature>
<feature type="transmembrane region" description="Helical" evidence="5">
    <location>
        <begin position="122"/>
        <end position="143"/>
    </location>
</feature>
<dbReference type="PANTHER" id="PTHR23360:SF37">
    <property type="entry name" value="G-PROTEIN COUPLED RECEPTORS FAMILY 1 PROFILE DOMAIN-CONTAINING PROTEIN"/>
    <property type="match status" value="1"/>
</dbReference>
<name>A0A016TPG3_9BILA</name>
<dbReference type="InterPro" id="IPR047130">
    <property type="entry name" value="7TM_GPCR_Srsx_nematod"/>
</dbReference>
<dbReference type="PROSITE" id="PS50262">
    <property type="entry name" value="G_PROTEIN_RECEP_F1_2"/>
    <property type="match status" value="1"/>
</dbReference>
<dbReference type="AlphaFoldDB" id="A0A016TPG3"/>
<dbReference type="SUPFAM" id="SSF81321">
    <property type="entry name" value="Family A G protein-coupled receptor-like"/>
    <property type="match status" value="1"/>
</dbReference>
<sequence>MTELESLSLSILAANIIIFNIIGNFGNLNLVWCTLRKRELRSRSGILLAVNAVYQSICLVSLLFNAALIISGKKISRRDCFSIDTLFMIAGSQQATMAFSIALDLFFAVVYPVRYRLFNTKYYFLVLCGTSWTFALFFMVYAWMMMNDDILEFCTVLVAMPPGVVSLWTDLNVIINFGVLGVYLATFLVLKFKCELS</sequence>
<evidence type="ECO:0000313" key="8">
    <source>
        <dbReference type="Proteomes" id="UP000024635"/>
    </source>
</evidence>
<dbReference type="EMBL" id="JARK01001423">
    <property type="protein sequence ID" value="EYC04517.1"/>
    <property type="molecule type" value="Genomic_DNA"/>
</dbReference>
<evidence type="ECO:0000259" key="6">
    <source>
        <dbReference type="PROSITE" id="PS50262"/>
    </source>
</evidence>
<evidence type="ECO:0000256" key="4">
    <source>
        <dbReference type="ARBA" id="ARBA00023136"/>
    </source>
</evidence>
<organism evidence="7 8">
    <name type="scientific">Ancylostoma ceylanicum</name>
    <dbReference type="NCBI Taxonomy" id="53326"/>
    <lineage>
        <taxon>Eukaryota</taxon>
        <taxon>Metazoa</taxon>
        <taxon>Ecdysozoa</taxon>
        <taxon>Nematoda</taxon>
        <taxon>Chromadorea</taxon>
        <taxon>Rhabditida</taxon>
        <taxon>Rhabditina</taxon>
        <taxon>Rhabditomorpha</taxon>
        <taxon>Strongyloidea</taxon>
        <taxon>Ancylostomatidae</taxon>
        <taxon>Ancylostomatinae</taxon>
        <taxon>Ancylostoma</taxon>
    </lineage>
</organism>
<evidence type="ECO:0000313" key="7">
    <source>
        <dbReference type="EMBL" id="EYC04517.1"/>
    </source>
</evidence>
<protein>
    <recommendedName>
        <fullName evidence="6">G-protein coupled receptors family 1 profile domain-containing protein</fullName>
    </recommendedName>
</protein>
<dbReference type="Proteomes" id="UP000024635">
    <property type="component" value="Unassembled WGS sequence"/>
</dbReference>
<accession>A0A016TPG3</accession>
<comment type="subcellular location">
    <subcellularLocation>
        <location evidence="1">Membrane</location>
    </subcellularLocation>
</comment>
<feature type="transmembrane region" description="Helical" evidence="5">
    <location>
        <begin position="174"/>
        <end position="192"/>
    </location>
</feature>
<evidence type="ECO:0000256" key="1">
    <source>
        <dbReference type="ARBA" id="ARBA00004370"/>
    </source>
</evidence>
<feature type="transmembrane region" description="Helical" evidence="5">
    <location>
        <begin position="46"/>
        <end position="71"/>
    </location>
</feature>
<dbReference type="PANTHER" id="PTHR23360">
    <property type="entry name" value="G-PROTEIN COUPLED RECEPTORS FAMILY 1 PROFILE DOMAIN-CONTAINING PROTEIN-RELATED"/>
    <property type="match status" value="1"/>
</dbReference>
<dbReference type="OrthoDB" id="5873055at2759"/>
<comment type="caution">
    <text evidence="7">The sequence shown here is derived from an EMBL/GenBank/DDBJ whole genome shotgun (WGS) entry which is preliminary data.</text>
</comment>
<reference evidence="8" key="1">
    <citation type="journal article" date="2015" name="Nat. Genet.">
        <title>The genome and transcriptome of the zoonotic hookworm Ancylostoma ceylanicum identify infection-specific gene families.</title>
        <authorList>
            <person name="Schwarz E.M."/>
            <person name="Hu Y."/>
            <person name="Antoshechkin I."/>
            <person name="Miller M.M."/>
            <person name="Sternberg P.W."/>
            <person name="Aroian R.V."/>
        </authorList>
    </citation>
    <scope>NUCLEOTIDE SEQUENCE</scope>
    <source>
        <strain evidence="8">HY135</strain>
    </source>
</reference>
<keyword evidence="8" id="KW-1185">Reference proteome</keyword>
<dbReference type="InterPro" id="IPR019424">
    <property type="entry name" value="7TM_GPCR_Srsx"/>
</dbReference>
<keyword evidence="2 5" id="KW-0812">Transmembrane</keyword>
<proteinExistence type="predicted"/>
<dbReference type="InterPro" id="IPR017452">
    <property type="entry name" value="GPCR_Rhodpsn_7TM"/>
</dbReference>
<evidence type="ECO:0000256" key="5">
    <source>
        <dbReference type="SAM" id="Phobius"/>
    </source>
</evidence>
<dbReference type="InterPro" id="IPR000276">
    <property type="entry name" value="GPCR_Rhodpsn"/>
</dbReference>
<gene>
    <name evidence="7" type="primary">Acey_s0087.g2055</name>
    <name evidence="7" type="ORF">Y032_0087g2055</name>
</gene>
<dbReference type="GO" id="GO:0004930">
    <property type="term" value="F:G protein-coupled receptor activity"/>
    <property type="evidence" value="ECO:0007669"/>
    <property type="project" value="InterPro"/>
</dbReference>
<keyword evidence="3 5" id="KW-1133">Transmembrane helix</keyword>
<keyword evidence="4 5" id="KW-0472">Membrane</keyword>